<dbReference type="InterPro" id="IPR045584">
    <property type="entry name" value="Pilin-like"/>
</dbReference>
<feature type="transmembrane region" description="Helical" evidence="2">
    <location>
        <begin position="20"/>
        <end position="40"/>
    </location>
</feature>
<evidence type="ECO:0000313" key="3">
    <source>
        <dbReference type="EMBL" id="RBP36384.1"/>
    </source>
</evidence>
<dbReference type="AlphaFoldDB" id="A0A366H647"/>
<dbReference type="OrthoDB" id="195280at2"/>
<name>A0A366H647_9BACT</name>
<accession>A0A366H647</accession>
<dbReference type="RefSeq" id="WP_113961976.1">
    <property type="nucleotide sequence ID" value="NZ_QNRR01000017.1"/>
</dbReference>
<sequence length="138" mass="14911">MKIPSRLPRVWTRAHGFTLIEISLVIGLMLALITIGGFSYSMVQDWNKGKTASLALQAVYSAQRSYLADRPTANIATVPPADLVPYLPTGWTAIPTMSGLKGESLVLDTKVMPPAFKAGSSNYDPSQTQKDGLWDIGS</sequence>
<evidence type="ECO:0008006" key="5">
    <source>
        <dbReference type="Google" id="ProtNLM"/>
    </source>
</evidence>
<proteinExistence type="predicted"/>
<organism evidence="3 4">
    <name type="scientific">Roseimicrobium gellanilyticum</name>
    <dbReference type="NCBI Taxonomy" id="748857"/>
    <lineage>
        <taxon>Bacteria</taxon>
        <taxon>Pseudomonadati</taxon>
        <taxon>Verrucomicrobiota</taxon>
        <taxon>Verrucomicrobiia</taxon>
        <taxon>Verrucomicrobiales</taxon>
        <taxon>Verrucomicrobiaceae</taxon>
        <taxon>Roseimicrobium</taxon>
    </lineage>
</organism>
<evidence type="ECO:0000256" key="1">
    <source>
        <dbReference type="SAM" id="MobiDB-lite"/>
    </source>
</evidence>
<feature type="region of interest" description="Disordered" evidence="1">
    <location>
        <begin position="118"/>
        <end position="138"/>
    </location>
</feature>
<keyword evidence="2" id="KW-1133">Transmembrane helix</keyword>
<comment type="caution">
    <text evidence="3">The sequence shown here is derived from an EMBL/GenBank/DDBJ whole genome shotgun (WGS) entry which is preliminary data.</text>
</comment>
<evidence type="ECO:0000313" key="4">
    <source>
        <dbReference type="Proteomes" id="UP000253426"/>
    </source>
</evidence>
<gene>
    <name evidence="3" type="ORF">DES53_11795</name>
</gene>
<protein>
    <recommendedName>
        <fullName evidence="5">Prepilin-type N-terminal cleavage/methylation domain-containing protein</fullName>
    </recommendedName>
</protein>
<feature type="compositionally biased region" description="Polar residues" evidence="1">
    <location>
        <begin position="119"/>
        <end position="130"/>
    </location>
</feature>
<evidence type="ECO:0000256" key="2">
    <source>
        <dbReference type="SAM" id="Phobius"/>
    </source>
</evidence>
<keyword evidence="2" id="KW-0812">Transmembrane</keyword>
<reference evidence="3 4" key="1">
    <citation type="submission" date="2018-06" db="EMBL/GenBank/DDBJ databases">
        <title>Genomic Encyclopedia of Type Strains, Phase IV (KMG-IV): sequencing the most valuable type-strain genomes for metagenomic binning, comparative biology and taxonomic classification.</title>
        <authorList>
            <person name="Goeker M."/>
        </authorList>
    </citation>
    <scope>NUCLEOTIDE SEQUENCE [LARGE SCALE GENOMIC DNA]</scope>
    <source>
        <strain evidence="3 4">DSM 25532</strain>
    </source>
</reference>
<dbReference type="EMBL" id="QNRR01000017">
    <property type="protein sequence ID" value="RBP36384.1"/>
    <property type="molecule type" value="Genomic_DNA"/>
</dbReference>
<keyword evidence="2" id="KW-0472">Membrane</keyword>
<dbReference type="Proteomes" id="UP000253426">
    <property type="component" value="Unassembled WGS sequence"/>
</dbReference>
<keyword evidence="4" id="KW-1185">Reference proteome</keyword>
<dbReference type="SUPFAM" id="SSF54523">
    <property type="entry name" value="Pili subunits"/>
    <property type="match status" value="1"/>
</dbReference>